<keyword evidence="1" id="KW-0812">Transmembrane</keyword>
<dbReference type="Pfam" id="PF04964">
    <property type="entry name" value="Flp_Fap"/>
    <property type="match status" value="1"/>
</dbReference>
<name>A0A1H9IUU8_9GAMM</name>
<dbReference type="RefSeq" id="WP_092675912.1">
    <property type="nucleotide sequence ID" value="NZ_FOGC01000006.1"/>
</dbReference>
<reference evidence="3" key="1">
    <citation type="submission" date="2016-10" db="EMBL/GenBank/DDBJ databases">
        <authorList>
            <person name="Varghese N."/>
            <person name="Submissions S."/>
        </authorList>
    </citation>
    <scope>NUCLEOTIDE SEQUENCE [LARGE SCALE GENOMIC DNA]</scope>
    <source>
        <strain evidence="3">8N4</strain>
    </source>
</reference>
<dbReference type="AlphaFoldDB" id="A0A1H9IUU8"/>
<keyword evidence="1" id="KW-1133">Transmembrane helix</keyword>
<keyword evidence="1" id="KW-0472">Membrane</keyword>
<evidence type="ECO:0000313" key="3">
    <source>
        <dbReference type="Proteomes" id="UP000242515"/>
    </source>
</evidence>
<dbReference type="EMBL" id="FOGC01000006">
    <property type="protein sequence ID" value="SEQ78297.1"/>
    <property type="molecule type" value="Genomic_DNA"/>
</dbReference>
<organism evidence="2 3">
    <name type="scientific">Rosenbergiella nectarea</name>
    <dbReference type="NCBI Taxonomy" id="988801"/>
    <lineage>
        <taxon>Bacteria</taxon>
        <taxon>Pseudomonadati</taxon>
        <taxon>Pseudomonadota</taxon>
        <taxon>Gammaproteobacteria</taxon>
        <taxon>Enterobacterales</taxon>
        <taxon>Erwiniaceae</taxon>
        <taxon>Rosenbergiella</taxon>
    </lineage>
</organism>
<accession>A0A1H9IUU8</accession>
<evidence type="ECO:0000313" key="2">
    <source>
        <dbReference type="EMBL" id="SEQ78297.1"/>
    </source>
</evidence>
<proteinExistence type="predicted"/>
<gene>
    <name evidence="2" type="ORF">SAMN05216522_106191</name>
</gene>
<sequence>MKNIMMYGVVYSHNFISDGLNKFKQKLSKEDGVTAIEYAVIAVAISGLLLAVFGSGDKSFITAITDKFNTLTENIKDTVK</sequence>
<dbReference type="Proteomes" id="UP000242515">
    <property type="component" value="Unassembled WGS sequence"/>
</dbReference>
<protein>
    <submittedName>
        <fullName evidence="2">Pilus assembly protein Flp/PilA</fullName>
    </submittedName>
</protein>
<evidence type="ECO:0000256" key="1">
    <source>
        <dbReference type="SAM" id="Phobius"/>
    </source>
</evidence>
<keyword evidence="3" id="KW-1185">Reference proteome</keyword>
<feature type="transmembrane region" description="Helical" evidence="1">
    <location>
        <begin position="35"/>
        <end position="53"/>
    </location>
</feature>
<dbReference type="InterPro" id="IPR007047">
    <property type="entry name" value="Flp_Fap"/>
</dbReference>
<dbReference type="STRING" id="988801.SAMN05216522_106191"/>